<dbReference type="OrthoDB" id="7401736at2"/>
<name>A0A0M6Y2U4_9HYPH</name>
<evidence type="ECO:0000313" key="1">
    <source>
        <dbReference type="EMBL" id="CTQ43607.1"/>
    </source>
</evidence>
<keyword evidence="2" id="KW-1185">Reference proteome</keyword>
<evidence type="ECO:0000313" key="2">
    <source>
        <dbReference type="Proteomes" id="UP000048926"/>
    </source>
</evidence>
<accession>A0A0M6Y2U4</accession>
<reference evidence="2" key="1">
    <citation type="submission" date="2015-07" db="EMBL/GenBank/DDBJ databases">
        <authorList>
            <person name="Rodrigo-Torres Lidia"/>
            <person name="Arahal R.David."/>
        </authorList>
    </citation>
    <scope>NUCLEOTIDE SEQUENCE [LARGE SCALE GENOMIC DNA]</scope>
    <source>
        <strain evidence="2">CECT 4801</strain>
    </source>
</reference>
<dbReference type="Proteomes" id="UP000048926">
    <property type="component" value="Unassembled WGS sequence"/>
</dbReference>
<organism evidence="1 2">
    <name type="scientific">Roseibium aggregatum</name>
    <dbReference type="NCBI Taxonomy" id="187304"/>
    <lineage>
        <taxon>Bacteria</taxon>
        <taxon>Pseudomonadati</taxon>
        <taxon>Pseudomonadota</taxon>
        <taxon>Alphaproteobacteria</taxon>
        <taxon>Hyphomicrobiales</taxon>
        <taxon>Stappiaceae</taxon>
        <taxon>Roseibium</taxon>
    </lineage>
</organism>
<sequence length="261" mass="29172">MLSFNVTVDASGGNTEGSGPATIGWLLAGDESQLVYKPPQRLKQPSAPRQRTHAKSVTACPAVLGLESRLFEVLCPCDLSLQMAETDFGEPVVVNADGPMSSVRDDVFAHLIILHPSEEWRSPDRPILQMRLPYIFVADEPTYMSQLPPFQHVGKSLLPGLMIPGRFPINVWPRTLTWAFEWHDISAPLILRRGDPLFYVLFEVYPQSRAIQLVEAEHTPELQAYLQQINGVVGYVNQTFSLFKEAEELRPAQLVTPKKAP</sequence>
<proteinExistence type="predicted"/>
<dbReference type="RefSeq" id="WP_082444516.1">
    <property type="nucleotide sequence ID" value="NZ_CXST01000001.1"/>
</dbReference>
<dbReference type="AlphaFoldDB" id="A0A0M6Y2U4"/>
<dbReference type="EMBL" id="CXST01000001">
    <property type="protein sequence ID" value="CTQ43607.1"/>
    <property type="molecule type" value="Genomic_DNA"/>
</dbReference>
<gene>
    <name evidence="1" type="ORF">LAL4801_02047</name>
</gene>
<dbReference type="STRING" id="187304.B0E33_19745"/>
<protein>
    <submittedName>
        <fullName evidence="1">Uncharacterized protein</fullName>
    </submittedName>
</protein>